<proteinExistence type="inferred from homology"/>
<dbReference type="RefSeq" id="WP_200348591.1">
    <property type="nucleotide sequence ID" value="NZ_NRSJ01000064.1"/>
</dbReference>
<dbReference type="PANTHER" id="PTHR10543">
    <property type="entry name" value="BETA-CAROTENE DIOXYGENASE"/>
    <property type="match status" value="1"/>
</dbReference>
<evidence type="ECO:0000256" key="1">
    <source>
        <dbReference type="ARBA" id="ARBA00006787"/>
    </source>
</evidence>
<reference evidence="6" key="2">
    <citation type="journal article" date="2020" name="Microorganisms">
        <title>Osmotic Adaptation and Compatible Solute Biosynthesis of Phototrophic Bacteria as Revealed from Genome Analyses.</title>
        <authorList>
            <person name="Imhoff J.F."/>
            <person name="Rahn T."/>
            <person name="Kunzel S."/>
            <person name="Keller A."/>
            <person name="Neulinger S.C."/>
        </authorList>
    </citation>
    <scope>NUCLEOTIDE SEQUENCE</scope>
    <source>
        <strain evidence="6">DSM 11080</strain>
    </source>
</reference>
<dbReference type="Proteomes" id="UP001296776">
    <property type="component" value="Unassembled WGS sequence"/>
</dbReference>
<evidence type="ECO:0000313" key="7">
    <source>
        <dbReference type="Proteomes" id="UP001296776"/>
    </source>
</evidence>
<feature type="binding site" evidence="5">
    <location>
        <position position="233"/>
    </location>
    <ligand>
        <name>Fe cation</name>
        <dbReference type="ChEBI" id="CHEBI:24875"/>
        <note>catalytic</note>
    </ligand>
</feature>
<keyword evidence="2 5" id="KW-0479">Metal-binding</keyword>
<protein>
    <recommendedName>
        <fullName evidence="8">Dioxygenase</fullName>
    </recommendedName>
</protein>
<accession>A0AAJ0U868</accession>
<dbReference type="Pfam" id="PF03055">
    <property type="entry name" value="RPE65"/>
    <property type="match status" value="1"/>
</dbReference>
<organism evidence="6 7">
    <name type="scientific">Halochromatium glycolicum</name>
    <dbReference type="NCBI Taxonomy" id="85075"/>
    <lineage>
        <taxon>Bacteria</taxon>
        <taxon>Pseudomonadati</taxon>
        <taxon>Pseudomonadota</taxon>
        <taxon>Gammaproteobacteria</taxon>
        <taxon>Chromatiales</taxon>
        <taxon>Chromatiaceae</taxon>
        <taxon>Halochromatium</taxon>
    </lineage>
</organism>
<keyword evidence="7" id="KW-1185">Reference proteome</keyword>
<name>A0AAJ0U868_9GAMM</name>
<sequence>MNLTRTQMLTTLAQAQTPVEQEYNDLELEVSGTLPPALNGVLFRNGPGRFERGGVRYGHAFDGDGHICRFQFDNGRVYYRNRFVRTRAYLAEERAGRMLWRGFGTQKPGGLPANLLRLRFKNAANTSIIMHAGRLLALWEGGAPHRLDPVTLATLGEEDFDGQLRNRFDPLSRWSSPLLPFSAHPSIDAVSGELINFGLVLGRPSRLILYRVDAEGRMATPAVHQLDRFSFVHQIAVTDRWVCALLPYADFDIPRALLGLRSPAASLKLDTERPMQALLIPRDGGPSRLIETGVPGFVFHIAQALDTEDGGLSLHVVRYPSFPALGDVEQFFTEVERSDGLPRLEQLRIDPNGDRSTLNRCSETGFELPTSTPGRIGAPQRPIYGIATPPERRLPFFSALSRFEIDTGELTQRDLGRDLPGEPIPTAPTADSEDWLLALVYRSAEQRSDLLVLNATDLSTQATIHLPHRVPLGFHGCWVPESSAA</sequence>
<dbReference type="PANTHER" id="PTHR10543:SF89">
    <property type="entry name" value="CAROTENOID 9,10(9',10')-CLEAVAGE DIOXYGENASE 1"/>
    <property type="match status" value="1"/>
</dbReference>
<comment type="similarity">
    <text evidence="1">Belongs to the carotenoid oxygenase family.</text>
</comment>
<dbReference type="GO" id="GO:0046872">
    <property type="term" value="F:metal ion binding"/>
    <property type="evidence" value="ECO:0007669"/>
    <property type="project" value="UniProtKB-KW"/>
</dbReference>
<evidence type="ECO:0000256" key="4">
    <source>
        <dbReference type="ARBA" id="ARBA00023004"/>
    </source>
</evidence>
<keyword evidence="4 5" id="KW-0408">Iron</keyword>
<evidence type="ECO:0000256" key="3">
    <source>
        <dbReference type="ARBA" id="ARBA00023002"/>
    </source>
</evidence>
<feature type="binding site" evidence="5">
    <location>
        <position position="184"/>
    </location>
    <ligand>
        <name>Fe cation</name>
        <dbReference type="ChEBI" id="CHEBI:24875"/>
        <note>catalytic</note>
    </ligand>
</feature>
<evidence type="ECO:0000256" key="2">
    <source>
        <dbReference type="ARBA" id="ARBA00022723"/>
    </source>
</evidence>
<evidence type="ECO:0008006" key="8">
    <source>
        <dbReference type="Google" id="ProtNLM"/>
    </source>
</evidence>
<dbReference type="GO" id="GO:0010436">
    <property type="term" value="F:carotenoid dioxygenase activity"/>
    <property type="evidence" value="ECO:0007669"/>
    <property type="project" value="TreeGrafter"/>
</dbReference>
<dbReference type="EMBL" id="NRSJ01000064">
    <property type="protein sequence ID" value="MBK1707114.1"/>
    <property type="molecule type" value="Genomic_DNA"/>
</dbReference>
<comment type="cofactor">
    <cofactor evidence="5">
        <name>Fe(2+)</name>
        <dbReference type="ChEBI" id="CHEBI:29033"/>
    </cofactor>
    <text evidence="5">Binds 1 Fe(2+) ion per subunit.</text>
</comment>
<evidence type="ECO:0000256" key="5">
    <source>
        <dbReference type="PIRSR" id="PIRSR604294-1"/>
    </source>
</evidence>
<dbReference type="AlphaFoldDB" id="A0AAJ0U868"/>
<dbReference type="InterPro" id="IPR004294">
    <property type="entry name" value="Carotenoid_Oase"/>
</dbReference>
<comment type="caution">
    <text evidence="6">The sequence shown here is derived from an EMBL/GenBank/DDBJ whole genome shotgun (WGS) entry which is preliminary data.</text>
</comment>
<feature type="binding site" evidence="5">
    <location>
        <position position="475"/>
    </location>
    <ligand>
        <name>Fe cation</name>
        <dbReference type="ChEBI" id="CHEBI:24875"/>
        <note>catalytic</note>
    </ligand>
</feature>
<feature type="binding site" evidence="5">
    <location>
        <position position="300"/>
    </location>
    <ligand>
        <name>Fe cation</name>
        <dbReference type="ChEBI" id="CHEBI:24875"/>
        <note>catalytic</note>
    </ligand>
</feature>
<keyword evidence="3" id="KW-0560">Oxidoreductase</keyword>
<reference evidence="6" key="1">
    <citation type="submission" date="2017-08" db="EMBL/GenBank/DDBJ databases">
        <authorList>
            <person name="Imhoff J.F."/>
            <person name="Rahn T."/>
            <person name="Kuenzel S."/>
            <person name="Neulinger S.C."/>
        </authorList>
    </citation>
    <scope>NUCLEOTIDE SEQUENCE</scope>
    <source>
        <strain evidence="6">DSM 11080</strain>
    </source>
</reference>
<dbReference type="GO" id="GO:0016121">
    <property type="term" value="P:carotene catabolic process"/>
    <property type="evidence" value="ECO:0007669"/>
    <property type="project" value="TreeGrafter"/>
</dbReference>
<gene>
    <name evidence="6" type="ORF">CKO40_21910</name>
</gene>
<evidence type="ECO:0000313" key="6">
    <source>
        <dbReference type="EMBL" id="MBK1707114.1"/>
    </source>
</evidence>